<keyword evidence="3" id="KW-1185">Reference proteome</keyword>
<sequence length="62" mass="6802">MSLMELLQTYPGAKDILARYGMGCLGCMGSTMETIEGGARMHGIDLRILLNELSRLEEKGPE</sequence>
<reference evidence="2 3" key="1">
    <citation type="submission" date="2019-11" db="EMBL/GenBank/DDBJ databases">
        <title>Whole-genome sequence of a the green, strictly anaerobic photosynthetic bacterium Heliobacillus mobilis DSM 6151.</title>
        <authorList>
            <person name="Kyndt J.A."/>
            <person name="Meyer T.E."/>
        </authorList>
    </citation>
    <scope>NUCLEOTIDE SEQUENCE [LARGE SCALE GENOMIC DNA]</scope>
    <source>
        <strain evidence="2 3">DSM 6151</strain>
    </source>
</reference>
<name>A0A6I3SCD8_HELMO</name>
<organism evidence="2 3">
    <name type="scientific">Heliobacterium mobile</name>
    <name type="common">Heliobacillus mobilis</name>
    <dbReference type="NCBI Taxonomy" id="28064"/>
    <lineage>
        <taxon>Bacteria</taxon>
        <taxon>Bacillati</taxon>
        <taxon>Bacillota</taxon>
        <taxon>Clostridia</taxon>
        <taxon>Eubacteriales</taxon>
        <taxon>Heliobacteriaceae</taxon>
        <taxon>Heliobacterium</taxon>
    </lineage>
</organism>
<dbReference type="PANTHER" id="PTHR39341">
    <property type="entry name" value="BSL7085 PROTEIN"/>
    <property type="match status" value="1"/>
</dbReference>
<dbReference type="Proteomes" id="UP000430670">
    <property type="component" value="Unassembled WGS sequence"/>
</dbReference>
<accession>A0A6I3SCD8</accession>
<dbReference type="EMBL" id="WNKU01000001">
    <property type="protein sequence ID" value="MTV47649.1"/>
    <property type="molecule type" value="Genomic_DNA"/>
</dbReference>
<proteinExistence type="predicted"/>
<evidence type="ECO:0000313" key="3">
    <source>
        <dbReference type="Proteomes" id="UP000430670"/>
    </source>
</evidence>
<dbReference type="InterPro" id="IPR038062">
    <property type="entry name" value="ScdA-like_N_sf"/>
</dbReference>
<dbReference type="AlphaFoldDB" id="A0A6I3SCD8"/>
<dbReference type="InterPro" id="IPR023883">
    <property type="entry name" value="CHP03980_redox-disulphide"/>
</dbReference>
<gene>
    <name evidence="2" type="ORF">GJ688_01470</name>
</gene>
<protein>
    <submittedName>
        <fullName evidence="2">DUF1858 domain-containing protein</fullName>
    </submittedName>
</protein>
<comment type="caution">
    <text evidence="2">The sequence shown here is derived from an EMBL/GenBank/DDBJ whole genome shotgun (WGS) entry which is preliminary data.</text>
</comment>
<feature type="domain" description="DUF1858" evidence="1">
    <location>
        <begin position="1"/>
        <end position="49"/>
    </location>
</feature>
<dbReference type="NCBIfam" id="TIGR03980">
    <property type="entry name" value="prismane_assoc"/>
    <property type="match status" value="1"/>
</dbReference>
<evidence type="ECO:0000259" key="1">
    <source>
        <dbReference type="Pfam" id="PF08984"/>
    </source>
</evidence>
<dbReference type="InterPro" id="IPR015077">
    <property type="entry name" value="DUF1858"/>
</dbReference>
<dbReference type="PANTHER" id="PTHR39341:SF1">
    <property type="entry name" value="DUF1858 DOMAIN-CONTAINING PROTEIN"/>
    <property type="match status" value="1"/>
</dbReference>
<dbReference type="SUPFAM" id="SSF140683">
    <property type="entry name" value="SP0561-like"/>
    <property type="match status" value="1"/>
</dbReference>
<dbReference type="Gene3D" id="1.10.3910.10">
    <property type="entry name" value="SP0561-like"/>
    <property type="match status" value="1"/>
</dbReference>
<dbReference type="OrthoDB" id="15017at2"/>
<evidence type="ECO:0000313" key="2">
    <source>
        <dbReference type="EMBL" id="MTV47649.1"/>
    </source>
</evidence>
<dbReference type="Pfam" id="PF08984">
    <property type="entry name" value="DUF1858"/>
    <property type="match status" value="1"/>
</dbReference>